<dbReference type="Proteomes" id="UP001319827">
    <property type="component" value="Chromosome"/>
</dbReference>
<dbReference type="SMART" id="SM00740">
    <property type="entry name" value="PASTA"/>
    <property type="match status" value="1"/>
</dbReference>
<dbReference type="SUPFAM" id="SSF56519">
    <property type="entry name" value="Penicillin binding protein dimerisation domain"/>
    <property type="match status" value="1"/>
</dbReference>
<sequence length="657" mass="71686">MMERLERWVRFRIRMVCLVFVVAFCLVAVRAFQLQVQGEQEWRKRAERQHQKVIPLTPRRGTIFDRNGEELALSIEVDSIYVQPRQVTDPAAAARALSGVLSMSAASLKAKLSSGKSFLWLKRQVTPRESELVRALEIAGVGFTKEHRRFYPNSEQGAQVIGFTGVDPKGLEGVELKYDAEILGQSGYLVTERDALGRGIGSGEVVIEGQNQGSNLQLTIDKNIQYIAEKELAAGVREANAKAGTVVVLDPMTGEVLAMASQPDFNPNAFYKYRPNQWRNRAICDTFEPGSTLKLFMMAAALNEGLVRMDQKIYCENGVFKVGGKVIHDHHKYKDLSVLEILKYSSNIGSAKIGKMLERERLYRYLTDFGFGQNTGIDLPGEVPGLLRRPSQWFEIDLAAISFGQGMTITALQLARATAAIANGGYLMDAPVVSKVTDHEGRVLTSNPPRAIKRVVSEDVARQVREMMTTVSEEGGTGTLAAVPGFRVAGKTGTAQKVDPVTGGYSVDKRVASFVGFVPAENPRLVILSVIDEPEGKTYGGLVAAPVFSRIASQSLRYLKVAPTAPLPAGPMALPPVMEVSVPLEEPTLATLEPADGGAPIMPNFSGMSYRQVLQTMGKTGVNLRLKGHGRVVEQSPPAGRPISYSSEAWVRLAPPT</sequence>
<dbReference type="EMBL" id="AP024355">
    <property type="protein sequence ID" value="BCR03956.1"/>
    <property type="molecule type" value="Genomic_DNA"/>
</dbReference>
<feature type="domain" description="PASTA" evidence="4">
    <location>
        <begin position="598"/>
        <end position="655"/>
    </location>
</feature>
<evidence type="ECO:0000256" key="2">
    <source>
        <dbReference type="ARBA" id="ARBA00022645"/>
    </source>
</evidence>
<dbReference type="PANTHER" id="PTHR30627">
    <property type="entry name" value="PEPTIDOGLYCAN D,D-TRANSPEPTIDASE"/>
    <property type="match status" value="1"/>
</dbReference>
<dbReference type="InterPro" id="IPR050515">
    <property type="entry name" value="Beta-lactam/transpept"/>
</dbReference>
<evidence type="ECO:0000313" key="6">
    <source>
        <dbReference type="Proteomes" id="UP001319827"/>
    </source>
</evidence>
<keyword evidence="2" id="KW-0378">Hydrolase</keyword>
<dbReference type="Pfam" id="PF03793">
    <property type="entry name" value="PASTA"/>
    <property type="match status" value="1"/>
</dbReference>
<keyword evidence="2" id="KW-0121">Carboxypeptidase</keyword>
<evidence type="ECO:0000256" key="3">
    <source>
        <dbReference type="ARBA" id="ARBA00023136"/>
    </source>
</evidence>
<accession>A0ABM8HQ96</accession>
<name>A0ABM8HQ96_9BACT</name>
<proteinExistence type="predicted"/>
<dbReference type="Gene3D" id="1.10.150.770">
    <property type="match status" value="1"/>
</dbReference>
<keyword evidence="3" id="KW-0472">Membrane</keyword>
<dbReference type="InterPro" id="IPR036138">
    <property type="entry name" value="PBP_dimer_sf"/>
</dbReference>
<dbReference type="InterPro" id="IPR005543">
    <property type="entry name" value="PASTA_dom"/>
</dbReference>
<organism evidence="5 6">
    <name type="scientific">Desulfuromonas versatilis</name>
    <dbReference type="NCBI Taxonomy" id="2802975"/>
    <lineage>
        <taxon>Bacteria</taxon>
        <taxon>Pseudomonadati</taxon>
        <taxon>Thermodesulfobacteriota</taxon>
        <taxon>Desulfuromonadia</taxon>
        <taxon>Desulfuromonadales</taxon>
        <taxon>Desulfuromonadaceae</taxon>
        <taxon>Desulfuromonas</taxon>
    </lineage>
</organism>
<dbReference type="InterPro" id="IPR005311">
    <property type="entry name" value="PBP_dimer"/>
</dbReference>
<dbReference type="SUPFAM" id="SSF56601">
    <property type="entry name" value="beta-lactamase/transpeptidase-like"/>
    <property type="match status" value="1"/>
</dbReference>
<reference evidence="5 6" key="1">
    <citation type="journal article" date="2016" name="C (Basel)">
        <title>Selective Growth of and Electricity Production by Marine Exoelectrogenic Bacteria in Self-Aggregated Hydrogel of Microbially Reduced Graphene Oxide.</title>
        <authorList>
            <person name="Yoshida N."/>
            <person name="Goto Y."/>
            <person name="Miyata Y."/>
        </authorList>
    </citation>
    <scope>NUCLEOTIDE SEQUENCE [LARGE SCALE GENOMIC DNA]</scope>
    <source>
        <strain evidence="5 6">NIT-T3</strain>
    </source>
</reference>
<reference evidence="5 6" key="2">
    <citation type="journal article" date="2021" name="Int. J. Syst. Evol. Microbiol.">
        <title>Isolation and Polyphasic Characterization of Desulfuromonas versatilis sp. Nov., an Electrogenic Bacteria Capable of Versatile Metabolism Isolated from a Graphene Oxide-Reducing Enrichment Culture.</title>
        <authorList>
            <person name="Xie L."/>
            <person name="Yoshida N."/>
            <person name="Ishii S."/>
            <person name="Meng L."/>
        </authorList>
    </citation>
    <scope>NUCLEOTIDE SEQUENCE [LARGE SCALE GENOMIC DNA]</scope>
    <source>
        <strain evidence="5 6">NIT-T3</strain>
    </source>
</reference>
<keyword evidence="2" id="KW-0645">Protease</keyword>
<protein>
    <submittedName>
        <fullName evidence="5">Penicillin-binding protein</fullName>
    </submittedName>
</protein>
<dbReference type="Gene3D" id="3.90.1310.10">
    <property type="entry name" value="Penicillin-binding protein 2a (Domain 2)"/>
    <property type="match status" value="1"/>
</dbReference>
<dbReference type="InterPro" id="IPR012338">
    <property type="entry name" value="Beta-lactam/transpept-like"/>
</dbReference>
<dbReference type="Gene3D" id="3.40.710.10">
    <property type="entry name" value="DD-peptidase/beta-lactamase superfamily"/>
    <property type="match status" value="1"/>
</dbReference>
<dbReference type="PROSITE" id="PS51178">
    <property type="entry name" value="PASTA"/>
    <property type="match status" value="1"/>
</dbReference>
<comment type="subcellular location">
    <subcellularLocation>
        <location evidence="1">Membrane</location>
    </subcellularLocation>
</comment>
<evidence type="ECO:0000256" key="1">
    <source>
        <dbReference type="ARBA" id="ARBA00004370"/>
    </source>
</evidence>
<dbReference type="SUPFAM" id="SSF54184">
    <property type="entry name" value="Penicillin-binding protein 2x (pbp-2x), c-terminal domain"/>
    <property type="match status" value="1"/>
</dbReference>
<dbReference type="InterPro" id="IPR001460">
    <property type="entry name" value="PCN-bd_Tpept"/>
</dbReference>
<dbReference type="Pfam" id="PF03717">
    <property type="entry name" value="PBP_dimer"/>
    <property type="match status" value="1"/>
</dbReference>
<dbReference type="Gene3D" id="3.30.450.330">
    <property type="match status" value="1"/>
</dbReference>
<dbReference type="CDD" id="cd06575">
    <property type="entry name" value="PASTA_Pbp2x-like_2"/>
    <property type="match status" value="1"/>
</dbReference>
<dbReference type="PANTHER" id="PTHR30627:SF1">
    <property type="entry name" value="PEPTIDOGLYCAN D,D-TRANSPEPTIDASE FTSI"/>
    <property type="match status" value="1"/>
</dbReference>
<evidence type="ECO:0000313" key="5">
    <source>
        <dbReference type="EMBL" id="BCR03956.1"/>
    </source>
</evidence>
<gene>
    <name evidence="5" type="primary">ftsI</name>
    <name evidence="5" type="ORF">DESUT3_10250</name>
</gene>
<evidence type="ECO:0000259" key="4">
    <source>
        <dbReference type="PROSITE" id="PS51178"/>
    </source>
</evidence>
<keyword evidence="6" id="KW-1185">Reference proteome</keyword>
<dbReference type="Pfam" id="PF00905">
    <property type="entry name" value="Transpeptidase"/>
    <property type="match status" value="1"/>
</dbReference>